<dbReference type="PANTHER" id="PTHR31109">
    <property type="entry name" value="PROTEIN FAM207A"/>
    <property type="match status" value="1"/>
</dbReference>
<proteinExistence type="inferred from homology"/>
<feature type="region of interest" description="Disordered" evidence="4">
    <location>
        <begin position="1"/>
        <end position="37"/>
    </location>
</feature>
<dbReference type="InterPro" id="IPR028160">
    <property type="entry name" value="Slx9-like"/>
</dbReference>
<comment type="caution">
    <text evidence="5">The sequence shown here is derived from an EMBL/GenBank/DDBJ whole genome shotgun (WGS) entry which is preliminary data.</text>
</comment>
<dbReference type="AlphaFoldDB" id="A0A6L2P9W6"/>
<evidence type="ECO:0008006" key="7">
    <source>
        <dbReference type="Google" id="ProtNLM"/>
    </source>
</evidence>
<dbReference type="Pfam" id="PF15341">
    <property type="entry name" value="SLX9"/>
    <property type="match status" value="1"/>
</dbReference>
<dbReference type="GO" id="GO:0030688">
    <property type="term" value="C:preribosome, small subunit precursor"/>
    <property type="evidence" value="ECO:0007669"/>
    <property type="project" value="InterPro"/>
</dbReference>
<dbReference type="InParanoid" id="A0A6L2P9W6"/>
<accession>A0A6L2P9W6</accession>
<dbReference type="PANTHER" id="PTHR31109:SF2">
    <property type="entry name" value="RIBOSOME BIOGENESIS PROTEIN SLX9 HOMOLOG"/>
    <property type="match status" value="1"/>
</dbReference>
<protein>
    <recommendedName>
        <fullName evidence="7">Ribosome biogenesis protein SLX9</fullName>
    </recommendedName>
</protein>
<comment type="subcellular location">
    <subcellularLocation>
        <location evidence="1">Nucleus</location>
        <location evidence="1">Nucleolus</location>
    </subcellularLocation>
</comment>
<comment type="similarity">
    <text evidence="2">Belongs to the SLX9 family.</text>
</comment>
<evidence type="ECO:0000256" key="3">
    <source>
        <dbReference type="ARBA" id="ARBA00023242"/>
    </source>
</evidence>
<dbReference type="Proteomes" id="UP000502823">
    <property type="component" value="Unassembled WGS sequence"/>
</dbReference>
<keyword evidence="3" id="KW-0539">Nucleus</keyword>
<evidence type="ECO:0000313" key="5">
    <source>
        <dbReference type="EMBL" id="GFG29144.1"/>
    </source>
</evidence>
<evidence type="ECO:0000256" key="1">
    <source>
        <dbReference type="ARBA" id="ARBA00004604"/>
    </source>
</evidence>
<dbReference type="GO" id="GO:0030686">
    <property type="term" value="C:90S preribosome"/>
    <property type="evidence" value="ECO:0007669"/>
    <property type="project" value="InterPro"/>
</dbReference>
<evidence type="ECO:0000313" key="6">
    <source>
        <dbReference type="Proteomes" id="UP000502823"/>
    </source>
</evidence>
<gene>
    <name evidence="5" type="ORF">Cfor_00214</name>
</gene>
<name>A0A6L2P9W6_COPFO</name>
<sequence length="220" mass="24723">MGKLRRERQKYHLSKVKSANDASATAPENYGTSKKHSPEIVTLLSVPENPFAGIDISVDNLKQSLKDSDVRSVTSKKSLCAGSVISKKEKKRLRHEAFLRKLEAAYQLRKKGGKKQKKVKKSPLKVVTQPQSERFESLNLSDKLPSLDLSTALAEKNSVSKRKLVSKQRGVPKAKYRNKVMLRDITLFKSLLANDEFKSDPITSVSSHVHSKVHEELMND</sequence>
<organism evidence="5 6">
    <name type="scientific">Coptotermes formosanus</name>
    <name type="common">Formosan subterranean termite</name>
    <dbReference type="NCBI Taxonomy" id="36987"/>
    <lineage>
        <taxon>Eukaryota</taxon>
        <taxon>Metazoa</taxon>
        <taxon>Ecdysozoa</taxon>
        <taxon>Arthropoda</taxon>
        <taxon>Hexapoda</taxon>
        <taxon>Insecta</taxon>
        <taxon>Pterygota</taxon>
        <taxon>Neoptera</taxon>
        <taxon>Polyneoptera</taxon>
        <taxon>Dictyoptera</taxon>
        <taxon>Blattodea</taxon>
        <taxon>Blattoidea</taxon>
        <taxon>Termitoidae</taxon>
        <taxon>Rhinotermitidae</taxon>
        <taxon>Coptotermes</taxon>
    </lineage>
</organism>
<dbReference type="EMBL" id="BLKM01000118">
    <property type="protein sequence ID" value="GFG29144.1"/>
    <property type="molecule type" value="Genomic_DNA"/>
</dbReference>
<feature type="compositionally biased region" description="Basic residues" evidence="4">
    <location>
        <begin position="1"/>
        <end position="15"/>
    </location>
</feature>
<keyword evidence="6" id="KW-1185">Reference proteome</keyword>
<reference evidence="6" key="1">
    <citation type="submission" date="2020-01" db="EMBL/GenBank/DDBJ databases">
        <title>Draft genome sequence of the Termite Coptotermes fromosanus.</title>
        <authorList>
            <person name="Itakura S."/>
            <person name="Yosikawa Y."/>
            <person name="Umezawa K."/>
        </authorList>
    </citation>
    <scope>NUCLEOTIDE SEQUENCE [LARGE SCALE GENOMIC DNA]</scope>
</reference>
<evidence type="ECO:0000256" key="4">
    <source>
        <dbReference type="SAM" id="MobiDB-lite"/>
    </source>
</evidence>
<dbReference type="FunCoup" id="A0A6L2P9W6">
    <property type="interactions" value="676"/>
</dbReference>
<dbReference type="OrthoDB" id="18703at2759"/>
<dbReference type="GO" id="GO:0000462">
    <property type="term" value="P:maturation of SSU-rRNA from tricistronic rRNA transcript (SSU-rRNA, 5.8S rRNA, LSU-rRNA)"/>
    <property type="evidence" value="ECO:0007669"/>
    <property type="project" value="InterPro"/>
</dbReference>
<evidence type="ECO:0000256" key="2">
    <source>
        <dbReference type="ARBA" id="ARBA00011022"/>
    </source>
</evidence>
<dbReference type="GO" id="GO:0005730">
    <property type="term" value="C:nucleolus"/>
    <property type="evidence" value="ECO:0007669"/>
    <property type="project" value="UniProtKB-SubCell"/>
</dbReference>